<dbReference type="EMBL" id="JAAMPI010000664">
    <property type="protein sequence ID" value="KAF4629529.1"/>
    <property type="molecule type" value="Genomic_DNA"/>
</dbReference>
<name>A0A8H4RJ20_9HELO</name>
<proteinExistence type="predicted"/>
<dbReference type="InterPro" id="IPR011333">
    <property type="entry name" value="SKP1/BTB/POZ_sf"/>
</dbReference>
<dbReference type="Gene3D" id="3.30.710.10">
    <property type="entry name" value="Potassium Channel Kv1.1, Chain A"/>
    <property type="match status" value="1"/>
</dbReference>
<dbReference type="PANTHER" id="PTHR47843">
    <property type="entry name" value="BTB DOMAIN-CONTAINING PROTEIN-RELATED"/>
    <property type="match status" value="1"/>
</dbReference>
<dbReference type="Proteomes" id="UP000566819">
    <property type="component" value="Unassembled WGS sequence"/>
</dbReference>
<keyword evidence="3" id="KW-1185">Reference proteome</keyword>
<protein>
    <recommendedName>
        <fullName evidence="1">BTB domain-containing protein</fullName>
    </recommendedName>
</protein>
<feature type="domain" description="BTB" evidence="1">
    <location>
        <begin position="4"/>
        <end position="60"/>
    </location>
</feature>
<dbReference type="AlphaFoldDB" id="A0A8H4RJ20"/>
<evidence type="ECO:0000313" key="2">
    <source>
        <dbReference type="EMBL" id="KAF4629529.1"/>
    </source>
</evidence>
<reference evidence="2 3" key="1">
    <citation type="submission" date="2020-03" db="EMBL/GenBank/DDBJ databases">
        <title>Draft Genome Sequence of Cudoniella acicularis.</title>
        <authorList>
            <person name="Buettner E."/>
            <person name="Kellner H."/>
        </authorList>
    </citation>
    <scope>NUCLEOTIDE SEQUENCE [LARGE SCALE GENOMIC DNA]</scope>
    <source>
        <strain evidence="2 3">DSM 108380</strain>
    </source>
</reference>
<evidence type="ECO:0000313" key="3">
    <source>
        <dbReference type="Proteomes" id="UP000566819"/>
    </source>
</evidence>
<evidence type="ECO:0000259" key="1">
    <source>
        <dbReference type="Pfam" id="PF00651"/>
    </source>
</evidence>
<dbReference type="SUPFAM" id="SSF54695">
    <property type="entry name" value="POZ domain"/>
    <property type="match status" value="1"/>
</dbReference>
<comment type="caution">
    <text evidence="2">The sequence shown here is derived from an EMBL/GenBank/DDBJ whole genome shotgun (WGS) entry which is preliminary data.</text>
</comment>
<accession>A0A8H4RJ20</accession>
<dbReference type="OrthoDB" id="1022638at2759"/>
<dbReference type="InterPro" id="IPR000210">
    <property type="entry name" value="BTB/POZ_dom"/>
</dbReference>
<gene>
    <name evidence="2" type="ORF">G7Y89_g8618</name>
</gene>
<dbReference type="Pfam" id="PF00651">
    <property type="entry name" value="BTB"/>
    <property type="match status" value="1"/>
</dbReference>
<sequence length="240" mass="28050">MVDLYVGEEERHFRIQKKLLCNKIPYFDKMFNGGFKVASENIAQFPEDHADDFDLLLSMATYSPQSNFLTPFMDTTNTSMDEEEVDLPWNTVRFYCLTEELCLPEIADLILEIYISTSDNYDSFPLVQTAYAAYTQTSEGSLLRKYMCWSTATRHEELFSKSDEFLKDYLKYSRKGRETDPRKSDPCEFYMHDDGEICVHKDRGHIRKLGTGYAGMDFLNEARRRRSKELFTVLPPDDSE</sequence>
<organism evidence="2 3">
    <name type="scientific">Cudoniella acicularis</name>
    <dbReference type="NCBI Taxonomy" id="354080"/>
    <lineage>
        <taxon>Eukaryota</taxon>
        <taxon>Fungi</taxon>
        <taxon>Dikarya</taxon>
        <taxon>Ascomycota</taxon>
        <taxon>Pezizomycotina</taxon>
        <taxon>Leotiomycetes</taxon>
        <taxon>Helotiales</taxon>
        <taxon>Tricladiaceae</taxon>
        <taxon>Cudoniella</taxon>
    </lineage>
</organism>